<dbReference type="AlphaFoldDB" id="A0A834TAC4"/>
<dbReference type="InterPro" id="IPR000070">
    <property type="entry name" value="Pectinesterase_cat"/>
</dbReference>
<comment type="similarity">
    <text evidence="3">Belongs to the pectinesterase family.</text>
</comment>
<proteinExistence type="inferred from homology"/>
<evidence type="ECO:0000256" key="4">
    <source>
        <dbReference type="ARBA" id="ARBA00013229"/>
    </source>
</evidence>
<dbReference type="UniPathway" id="UPA00545">
    <property type="reaction ID" value="UER00823"/>
</dbReference>
<name>A0A834TAC4_9FABA</name>
<keyword evidence="5" id="KW-0134">Cell wall</keyword>
<sequence length="223" mass="25298">MNIRGSNLVAEGITFKNTYYDTLEEFYFLLAEAVRIAGDKCAFFDCAFLGVQDTLFDHRGRHYFKKCYIQGGVDFIYGDGQSIYEECIIKFSRGREGPPGRGGCITANRGSSDEDNSAFVFKNCTITGNGKGLARLGRAYGNHSSHHSQFIFRRRRCTPRLGGLEWRNLTYVEEGCKGPGADKSKRVPWVKHMSTRELQQFVNIAFINQGFRNFPHIPLNCFT</sequence>
<comment type="pathway">
    <text evidence="2">Glycan metabolism; pectin degradation; 2-dehydro-3-deoxy-D-gluconate from pectin: step 1/5.</text>
</comment>
<reference evidence="9" key="1">
    <citation type="submission" date="2020-09" db="EMBL/GenBank/DDBJ databases">
        <title>Genome-Enabled Discovery of Anthraquinone Biosynthesis in Senna tora.</title>
        <authorList>
            <person name="Kang S.-H."/>
            <person name="Pandey R.P."/>
            <person name="Lee C.-M."/>
            <person name="Sim J.-S."/>
            <person name="Jeong J.-T."/>
            <person name="Choi B.-S."/>
            <person name="Jung M."/>
            <person name="Ginzburg D."/>
            <person name="Zhao K."/>
            <person name="Won S.Y."/>
            <person name="Oh T.-J."/>
            <person name="Yu Y."/>
            <person name="Kim N.-H."/>
            <person name="Lee O.R."/>
            <person name="Lee T.-H."/>
            <person name="Bashyal P."/>
            <person name="Kim T.-S."/>
            <person name="Lee W.-H."/>
            <person name="Kawkins C."/>
            <person name="Kim C.-K."/>
            <person name="Kim J.S."/>
            <person name="Ahn B.O."/>
            <person name="Rhee S.Y."/>
            <person name="Sohng J.K."/>
        </authorList>
    </citation>
    <scope>NUCLEOTIDE SEQUENCE</scope>
    <source>
        <tissue evidence="9">Leaf</tissue>
    </source>
</reference>
<keyword evidence="10" id="KW-1185">Reference proteome</keyword>
<accession>A0A834TAC4</accession>
<dbReference type="EC" id="3.1.1.11" evidence="4"/>
<dbReference type="OrthoDB" id="2019149at2759"/>
<evidence type="ECO:0000256" key="7">
    <source>
        <dbReference type="ARBA" id="ARBA00023085"/>
    </source>
</evidence>
<dbReference type="GO" id="GO:0042545">
    <property type="term" value="P:cell wall modification"/>
    <property type="evidence" value="ECO:0007669"/>
    <property type="project" value="InterPro"/>
</dbReference>
<evidence type="ECO:0000313" key="9">
    <source>
        <dbReference type="EMBL" id="KAF7818127.1"/>
    </source>
</evidence>
<evidence type="ECO:0000256" key="6">
    <source>
        <dbReference type="ARBA" id="ARBA00022801"/>
    </source>
</evidence>
<keyword evidence="6" id="KW-0378">Hydrolase</keyword>
<evidence type="ECO:0000256" key="3">
    <source>
        <dbReference type="ARBA" id="ARBA00008891"/>
    </source>
</evidence>
<feature type="domain" description="Pectinesterase catalytic" evidence="8">
    <location>
        <begin position="3"/>
        <end position="208"/>
    </location>
</feature>
<keyword evidence="7" id="KW-0063">Aspartyl esterase</keyword>
<dbReference type="Gene3D" id="2.160.20.10">
    <property type="entry name" value="Single-stranded right-handed beta-helix, Pectin lyase-like"/>
    <property type="match status" value="1"/>
</dbReference>
<dbReference type="Pfam" id="PF01095">
    <property type="entry name" value="Pectinesterase"/>
    <property type="match status" value="1"/>
</dbReference>
<dbReference type="InterPro" id="IPR011050">
    <property type="entry name" value="Pectin_lyase_fold/virulence"/>
</dbReference>
<dbReference type="PANTHER" id="PTHR31321:SF134">
    <property type="entry name" value="PECTINESTERASE"/>
    <property type="match status" value="1"/>
</dbReference>
<organism evidence="9 10">
    <name type="scientific">Senna tora</name>
    <dbReference type="NCBI Taxonomy" id="362788"/>
    <lineage>
        <taxon>Eukaryota</taxon>
        <taxon>Viridiplantae</taxon>
        <taxon>Streptophyta</taxon>
        <taxon>Embryophyta</taxon>
        <taxon>Tracheophyta</taxon>
        <taxon>Spermatophyta</taxon>
        <taxon>Magnoliopsida</taxon>
        <taxon>eudicotyledons</taxon>
        <taxon>Gunneridae</taxon>
        <taxon>Pentapetalae</taxon>
        <taxon>rosids</taxon>
        <taxon>fabids</taxon>
        <taxon>Fabales</taxon>
        <taxon>Fabaceae</taxon>
        <taxon>Caesalpinioideae</taxon>
        <taxon>Cassia clade</taxon>
        <taxon>Senna</taxon>
    </lineage>
</organism>
<keyword evidence="5" id="KW-0964">Secreted</keyword>
<dbReference type="GO" id="GO:0030599">
    <property type="term" value="F:pectinesterase activity"/>
    <property type="evidence" value="ECO:0007669"/>
    <property type="project" value="UniProtKB-EC"/>
</dbReference>
<comment type="subcellular location">
    <subcellularLocation>
        <location evidence="1">Secreted</location>
        <location evidence="1">Cell wall</location>
    </subcellularLocation>
</comment>
<gene>
    <name evidence="9" type="ORF">G2W53_023582</name>
</gene>
<dbReference type="InterPro" id="IPR012334">
    <property type="entry name" value="Pectin_lyas_fold"/>
</dbReference>
<comment type="caution">
    <text evidence="9">The sequence shown here is derived from an EMBL/GenBank/DDBJ whole genome shotgun (WGS) entry which is preliminary data.</text>
</comment>
<protein>
    <recommendedName>
        <fullName evidence="4">pectinesterase</fullName>
        <ecNumber evidence="4">3.1.1.11</ecNumber>
    </recommendedName>
</protein>
<dbReference type="GO" id="GO:0045490">
    <property type="term" value="P:pectin catabolic process"/>
    <property type="evidence" value="ECO:0007669"/>
    <property type="project" value="UniProtKB-UniPathway"/>
</dbReference>
<dbReference type="PANTHER" id="PTHR31321">
    <property type="entry name" value="ACYL-COA THIOESTER HYDROLASE YBHC-RELATED"/>
    <property type="match status" value="1"/>
</dbReference>
<dbReference type="SUPFAM" id="SSF51126">
    <property type="entry name" value="Pectin lyase-like"/>
    <property type="match status" value="1"/>
</dbReference>
<evidence type="ECO:0000256" key="1">
    <source>
        <dbReference type="ARBA" id="ARBA00004191"/>
    </source>
</evidence>
<evidence type="ECO:0000256" key="2">
    <source>
        <dbReference type="ARBA" id="ARBA00005184"/>
    </source>
</evidence>
<dbReference type="EMBL" id="JAAIUW010000008">
    <property type="protein sequence ID" value="KAF7818127.1"/>
    <property type="molecule type" value="Genomic_DNA"/>
</dbReference>
<evidence type="ECO:0000256" key="5">
    <source>
        <dbReference type="ARBA" id="ARBA00022512"/>
    </source>
</evidence>
<evidence type="ECO:0000259" key="8">
    <source>
        <dbReference type="Pfam" id="PF01095"/>
    </source>
</evidence>
<dbReference type="Proteomes" id="UP000634136">
    <property type="component" value="Unassembled WGS sequence"/>
</dbReference>
<evidence type="ECO:0000313" key="10">
    <source>
        <dbReference type="Proteomes" id="UP000634136"/>
    </source>
</evidence>